<organism evidence="2 3">
    <name type="scientific">Monoraphidium neglectum</name>
    <dbReference type="NCBI Taxonomy" id="145388"/>
    <lineage>
        <taxon>Eukaryota</taxon>
        <taxon>Viridiplantae</taxon>
        <taxon>Chlorophyta</taxon>
        <taxon>core chlorophytes</taxon>
        <taxon>Chlorophyceae</taxon>
        <taxon>CS clade</taxon>
        <taxon>Sphaeropleales</taxon>
        <taxon>Selenastraceae</taxon>
        <taxon>Monoraphidium</taxon>
    </lineage>
</organism>
<keyword evidence="3" id="KW-1185">Reference proteome</keyword>
<dbReference type="OrthoDB" id="10682921at2759"/>
<dbReference type="RefSeq" id="XP_013899481.1">
    <property type="nucleotide sequence ID" value="XM_014044027.1"/>
</dbReference>
<dbReference type="AlphaFoldDB" id="A0A0D2MIG5"/>
<keyword evidence="1" id="KW-0472">Membrane</keyword>
<sequence>MQDMSSDKCASARLRACRDGHTLCGALSLGQAASPVQVAYLEAARLYGSRGCAAGTLQVSMLYEGLSANDIRAEYANPAARALANITGVAGNRVMWVVVPASAPAPVQAQAAGQARGLLQAASQSALALFAVETGSAAATAAAQQVVVEAAADGGAQLFAAMAAQGVPVSSAKPSVAVAGRLVLAGTAAAMAPSGGAVVGAGAPAGVGGAISGKYAGIRRASGKAAALDPAVTIGVAVGVSVGGAFLIALLCGSCCVWHKRRQARWLRQGQPSQARRITDSAVFVPGDAEIIAPKASVKAKATLHDE</sequence>
<dbReference type="EMBL" id="KK101550">
    <property type="protein sequence ID" value="KIZ00462.1"/>
    <property type="molecule type" value="Genomic_DNA"/>
</dbReference>
<dbReference type="KEGG" id="mng:MNEG_7501"/>
<feature type="transmembrane region" description="Helical" evidence="1">
    <location>
        <begin position="234"/>
        <end position="258"/>
    </location>
</feature>
<evidence type="ECO:0000313" key="3">
    <source>
        <dbReference type="Proteomes" id="UP000054498"/>
    </source>
</evidence>
<dbReference type="GeneID" id="25740377"/>
<keyword evidence="1" id="KW-0812">Transmembrane</keyword>
<keyword evidence="1" id="KW-1133">Transmembrane helix</keyword>
<name>A0A0D2MIG5_9CHLO</name>
<dbReference type="Proteomes" id="UP000054498">
    <property type="component" value="Unassembled WGS sequence"/>
</dbReference>
<gene>
    <name evidence="2" type="ORF">MNEG_7501</name>
</gene>
<reference evidence="2 3" key="1">
    <citation type="journal article" date="2013" name="BMC Genomics">
        <title>Reconstruction of the lipid metabolism for the microalga Monoraphidium neglectum from its genome sequence reveals characteristics suitable for biofuel production.</title>
        <authorList>
            <person name="Bogen C."/>
            <person name="Al-Dilaimi A."/>
            <person name="Albersmeier A."/>
            <person name="Wichmann J."/>
            <person name="Grundmann M."/>
            <person name="Rupp O."/>
            <person name="Lauersen K.J."/>
            <person name="Blifernez-Klassen O."/>
            <person name="Kalinowski J."/>
            <person name="Goesmann A."/>
            <person name="Mussgnug J.H."/>
            <person name="Kruse O."/>
        </authorList>
    </citation>
    <scope>NUCLEOTIDE SEQUENCE [LARGE SCALE GENOMIC DNA]</scope>
    <source>
        <strain evidence="2 3">SAG 48.87</strain>
    </source>
</reference>
<evidence type="ECO:0000256" key="1">
    <source>
        <dbReference type="SAM" id="Phobius"/>
    </source>
</evidence>
<protein>
    <submittedName>
        <fullName evidence="2">Uncharacterized protein</fullName>
    </submittedName>
</protein>
<accession>A0A0D2MIG5</accession>
<proteinExistence type="predicted"/>
<evidence type="ECO:0000313" key="2">
    <source>
        <dbReference type="EMBL" id="KIZ00462.1"/>
    </source>
</evidence>